<proteinExistence type="predicted"/>
<evidence type="ECO:0000313" key="2">
    <source>
        <dbReference type="Proteomes" id="UP000828941"/>
    </source>
</evidence>
<comment type="caution">
    <text evidence="1">The sequence shown here is derived from an EMBL/GenBank/DDBJ whole genome shotgun (WGS) entry which is preliminary data.</text>
</comment>
<organism evidence="1 2">
    <name type="scientific">Bauhinia variegata</name>
    <name type="common">Purple orchid tree</name>
    <name type="synonym">Phanera variegata</name>
    <dbReference type="NCBI Taxonomy" id="167791"/>
    <lineage>
        <taxon>Eukaryota</taxon>
        <taxon>Viridiplantae</taxon>
        <taxon>Streptophyta</taxon>
        <taxon>Embryophyta</taxon>
        <taxon>Tracheophyta</taxon>
        <taxon>Spermatophyta</taxon>
        <taxon>Magnoliopsida</taxon>
        <taxon>eudicotyledons</taxon>
        <taxon>Gunneridae</taxon>
        <taxon>Pentapetalae</taxon>
        <taxon>rosids</taxon>
        <taxon>fabids</taxon>
        <taxon>Fabales</taxon>
        <taxon>Fabaceae</taxon>
        <taxon>Cercidoideae</taxon>
        <taxon>Cercideae</taxon>
        <taxon>Bauhiniinae</taxon>
        <taxon>Bauhinia</taxon>
    </lineage>
</organism>
<sequence length="169" mass="19178">MTSETVKTSQSSPTEGDKHKQLDKEIREMVHAITHRVTDFQRSASTHHLEDEDDHGMKVITLAGNNHGATLRKEVDEKSDHSDQEEDETLSTYVNSNFQEFNNSITLGGSYESHDPGVHLEISDFTEPHGHHKGEKHGKRGKKIDIEKKKEKEPFKSDREHSEHSDGAE</sequence>
<dbReference type="Proteomes" id="UP000828941">
    <property type="component" value="Chromosome 7"/>
</dbReference>
<keyword evidence="2" id="KW-1185">Reference proteome</keyword>
<evidence type="ECO:0000313" key="1">
    <source>
        <dbReference type="EMBL" id="KAI4332523.1"/>
    </source>
</evidence>
<protein>
    <submittedName>
        <fullName evidence="1">Uncharacterized protein</fullName>
    </submittedName>
</protein>
<accession>A0ACB9N926</accession>
<gene>
    <name evidence="1" type="ORF">L6164_017424</name>
</gene>
<reference evidence="1 2" key="1">
    <citation type="journal article" date="2022" name="DNA Res.">
        <title>Chromosomal-level genome assembly of the orchid tree Bauhinia variegata (Leguminosae; Cercidoideae) supports the allotetraploid origin hypothesis of Bauhinia.</title>
        <authorList>
            <person name="Zhong Y."/>
            <person name="Chen Y."/>
            <person name="Zheng D."/>
            <person name="Pang J."/>
            <person name="Liu Y."/>
            <person name="Luo S."/>
            <person name="Meng S."/>
            <person name="Qian L."/>
            <person name="Wei D."/>
            <person name="Dai S."/>
            <person name="Zhou R."/>
        </authorList>
    </citation>
    <scope>NUCLEOTIDE SEQUENCE [LARGE SCALE GENOMIC DNA]</scope>
    <source>
        <strain evidence="1">BV-YZ2020</strain>
    </source>
</reference>
<dbReference type="EMBL" id="CM039432">
    <property type="protein sequence ID" value="KAI4332523.1"/>
    <property type="molecule type" value="Genomic_DNA"/>
</dbReference>
<name>A0ACB9N926_BAUVA</name>